<organism evidence="2 3">
    <name type="scientific">Colletotrichum sublineola</name>
    <name type="common">Sorghum anthracnose fungus</name>
    <dbReference type="NCBI Taxonomy" id="1173701"/>
    <lineage>
        <taxon>Eukaryota</taxon>
        <taxon>Fungi</taxon>
        <taxon>Dikarya</taxon>
        <taxon>Ascomycota</taxon>
        <taxon>Pezizomycotina</taxon>
        <taxon>Sordariomycetes</taxon>
        <taxon>Hypocreomycetidae</taxon>
        <taxon>Glomerellales</taxon>
        <taxon>Glomerellaceae</taxon>
        <taxon>Colletotrichum</taxon>
        <taxon>Colletotrichum graminicola species complex</taxon>
    </lineage>
</organism>
<proteinExistence type="predicted"/>
<protein>
    <submittedName>
        <fullName evidence="2">Uncharacterized protein</fullName>
    </submittedName>
</protein>
<dbReference type="AlphaFoldDB" id="A0A066XB05"/>
<dbReference type="Proteomes" id="UP000027238">
    <property type="component" value="Unassembled WGS sequence"/>
</dbReference>
<gene>
    <name evidence="2" type="ORF">CSUB01_11485</name>
</gene>
<evidence type="ECO:0000256" key="1">
    <source>
        <dbReference type="SAM" id="MobiDB-lite"/>
    </source>
</evidence>
<comment type="caution">
    <text evidence="2">The sequence shown here is derived from an EMBL/GenBank/DDBJ whole genome shotgun (WGS) entry which is preliminary data.</text>
</comment>
<feature type="compositionally biased region" description="Basic and acidic residues" evidence="1">
    <location>
        <begin position="1"/>
        <end position="18"/>
    </location>
</feature>
<feature type="region of interest" description="Disordered" evidence="1">
    <location>
        <begin position="1"/>
        <end position="26"/>
    </location>
</feature>
<dbReference type="eggNOG" id="ENOG502T5D3">
    <property type="taxonomic scope" value="Eukaryota"/>
</dbReference>
<dbReference type="EMBL" id="JMSE01001283">
    <property type="protein sequence ID" value="KDN62946.1"/>
    <property type="molecule type" value="Genomic_DNA"/>
</dbReference>
<keyword evidence="3" id="KW-1185">Reference proteome</keyword>
<dbReference type="OrthoDB" id="4842209at2759"/>
<evidence type="ECO:0000313" key="3">
    <source>
        <dbReference type="Proteomes" id="UP000027238"/>
    </source>
</evidence>
<accession>A0A066XB05</accession>
<name>A0A066XB05_COLSU</name>
<sequence>MSPHTLERTDAEARDGHADITAPPALSGASKIAASQRLGDKDGLNHSEAAILLGSSDSTDNADGFPRLRLDTPEKLDFDLDARCQLQRHLAGFPAPTVSFHLASRHLHILERLLAERRVARFSYDFVTEHAYVVMMETTIHNQCNRGVGRLIEQAILDVAASVAAYGPRQGVEADVAARLSRRLRRVQSNGSVKVESRGRLRSEPDNQFIDRDASSSATPPFVVEVAYSQSLERAIDKANLYVQRTKGLIRTVLIVEVQYPQVSWVRLHLFAAGRAGVDLVTFEAQRLTLFDDTVQVTEAEPNAESESTAPLRLFASDFLSMDSHDIPASLRRPVPGQDHHSR</sequence>
<dbReference type="HOGENOM" id="CLU_808953_0_0_1"/>
<evidence type="ECO:0000313" key="2">
    <source>
        <dbReference type="EMBL" id="KDN62946.1"/>
    </source>
</evidence>
<reference evidence="3" key="1">
    <citation type="journal article" date="2014" name="Genome Announc.">
        <title>Draft genome sequence of Colletotrichum sublineola, a destructive pathogen of cultivated sorghum.</title>
        <authorList>
            <person name="Baroncelli R."/>
            <person name="Sanz-Martin J.M."/>
            <person name="Rech G.E."/>
            <person name="Sukno S.A."/>
            <person name="Thon M.R."/>
        </authorList>
    </citation>
    <scope>NUCLEOTIDE SEQUENCE [LARGE SCALE GENOMIC DNA]</scope>
    <source>
        <strain evidence="3">TX430BB</strain>
    </source>
</reference>